<feature type="chain" id="PRO_5040234577" description="Ionotropic glutamate receptor C-terminal domain-containing protein" evidence="9">
    <location>
        <begin position="21"/>
        <end position="652"/>
    </location>
</feature>
<dbReference type="OrthoDB" id="44485at2759"/>
<feature type="signal peptide" evidence="9">
    <location>
        <begin position="1"/>
        <end position="20"/>
    </location>
</feature>
<keyword evidence="3 8" id="KW-0812">Transmembrane</keyword>
<reference evidence="11" key="1">
    <citation type="submission" date="2020-06" db="EMBL/GenBank/DDBJ databases">
        <authorList>
            <consortium name="Plant Systems Biology data submission"/>
        </authorList>
    </citation>
    <scope>NUCLEOTIDE SEQUENCE</scope>
    <source>
        <strain evidence="11">D6</strain>
    </source>
</reference>
<keyword evidence="12" id="KW-1185">Reference proteome</keyword>
<accession>A0A9N8EQ40</accession>
<evidence type="ECO:0000256" key="5">
    <source>
        <dbReference type="ARBA" id="ARBA00023136"/>
    </source>
</evidence>
<feature type="transmembrane region" description="Helical" evidence="8">
    <location>
        <begin position="197"/>
        <end position="216"/>
    </location>
</feature>
<dbReference type="GO" id="GO:0015276">
    <property type="term" value="F:ligand-gated monoatomic ion channel activity"/>
    <property type="evidence" value="ECO:0007669"/>
    <property type="project" value="InterPro"/>
</dbReference>
<dbReference type="SUPFAM" id="SSF53850">
    <property type="entry name" value="Periplasmic binding protein-like II"/>
    <property type="match status" value="1"/>
</dbReference>
<dbReference type="InterPro" id="IPR052192">
    <property type="entry name" value="Insect_Ionotropic_Sensory_Rcpt"/>
</dbReference>
<dbReference type="PANTHER" id="PTHR42643:SF24">
    <property type="entry name" value="IONOTROPIC RECEPTOR 60A"/>
    <property type="match status" value="1"/>
</dbReference>
<keyword evidence="4 8" id="KW-1133">Transmembrane helix</keyword>
<evidence type="ECO:0000256" key="1">
    <source>
        <dbReference type="ARBA" id="ARBA00004651"/>
    </source>
</evidence>
<keyword evidence="2" id="KW-1003">Cell membrane</keyword>
<name>A0A9N8EQ40_9STRA</name>
<gene>
    <name evidence="11" type="ORF">SEMRO_1647_G288420.1</name>
</gene>
<dbReference type="PANTHER" id="PTHR42643">
    <property type="entry name" value="IONOTROPIC RECEPTOR 20A-RELATED"/>
    <property type="match status" value="1"/>
</dbReference>
<protein>
    <recommendedName>
        <fullName evidence="10">Ionotropic glutamate receptor C-terminal domain-containing protein</fullName>
    </recommendedName>
</protein>
<organism evidence="11 12">
    <name type="scientific">Seminavis robusta</name>
    <dbReference type="NCBI Taxonomy" id="568900"/>
    <lineage>
        <taxon>Eukaryota</taxon>
        <taxon>Sar</taxon>
        <taxon>Stramenopiles</taxon>
        <taxon>Ochrophyta</taxon>
        <taxon>Bacillariophyta</taxon>
        <taxon>Bacillariophyceae</taxon>
        <taxon>Bacillariophycidae</taxon>
        <taxon>Naviculales</taxon>
        <taxon>Naviculaceae</taxon>
        <taxon>Seminavis</taxon>
    </lineage>
</organism>
<evidence type="ECO:0000313" key="12">
    <source>
        <dbReference type="Proteomes" id="UP001153069"/>
    </source>
</evidence>
<dbReference type="EMBL" id="CAICTM010001645">
    <property type="protein sequence ID" value="CAB9525231.1"/>
    <property type="molecule type" value="Genomic_DNA"/>
</dbReference>
<keyword evidence="5 8" id="KW-0472">Membrane</keyword>
<feature type="domain" description="Ionotropic glutamate receptor C-terminal" evidence="10">
    <location>
        <begin position="196"/>
        <end position="296"/>
    </location>
</feature>
<keyword evidence="7" id="KW-0325">Glycoprotein</keyword>
<proteinExistence type="predicted"/>
<dbReference type="InterPro" id="IPR001320">
    <property type="entry name" value="Iontro_rcpt_C"/>
</dbReference>
<evidence type="ECO:0000256" key="4">
    <source>
        <dbReference type="ARBA" id="ARBA00022989"/>
    </source>
</evidence>
<evidence type="ECO:0000313" key="11">
    <source>
        <dbReference type="EMBL" id="CAB9525231.1"/>
    </source>
</evidence>
<evidence type="ECO:0000256" key="7">
    <source>
        <dbReference type="ARBA" id="ARBA00023180"/>
    </source>
</evidence>
<feature type="transmembrane region" description="Helical" evidence="8">
    <location>
        <begin position="512"/>
        <end position="536"/>
    </location>
</feature>
<dbReference type="AlphaFoldDB" id="A0A9N8EQ40"/>
<evidence type="ECO:0000256" key="9">
    <source>
        <dbReference type="SAM" id="SignalP"/>
    </source>
</evidence>
<evidence type="ECO:0000259" key="10">
    <source>
        <dbReference type="Pfam" id="PF00060"/>
    </source>
</evidence>
<evidence type="ECO:0000256" key="6">
    <source>
        <dbReference type="ARBA" id="ARBA00023170"/>
    </source>
</evidence>
<sequence length="652" mass="72977">MLGVAILLIEFLSVFRTATAFGGEKAFFTTTQGTPNVTHRQSVCDRFEDFYYKRVELRHALEGLQVNIGLGYYPEGYFNYDPEKGIDRNEPGLVTVLLDELGRRGGFTWRNSFGVYYDPKDYDMDWNQTLHWSIKTYDFVADWWVASRERLNDGVAFVEEFLDSSFVVITRDALDKQTSKKVSVSSFFNWLKPYDTAVWIMTLFTILLSGGVYQVLEWYADERNDRSAWEWWLGNAYLSFINATQAYEYQPKSLASRIFGISMAIWALVMTATYTANLASLLLDREVHYGPQTMEEIAVFGKKLCTWDGTVSDEFVRDTYRTAVRIPKNSELELYQGLSNGDCDYMLTSMASWNKYKGIKEYNPHCDLFLVGDGAYKVLDIGGGFITTIDSGKLCTGFIRDVLNLLVRDMIEDGFLEQAWEHEFARTQTIDCLTYKPGVFDDPASSDVDPAEDIGARSRQLQEDYQIPESSLKNTGSHHRLLKSGGKGAAGGAVAAMGPGGVDARTLTLEQMIGTFVCHWGLMIIAIVIAHVTAVYDKHGKKRAEQATKAIVDGIASSMPILSEPFTDTEAPTTNSCIHNLIVNDGGIEVSNKTVRGEEEQQVETQNVIAAMHSQMQSELKELRNQIKVLVDRSASPGVHSGALAGPLQPLT</sequence>
<feature type="transmembrane region" description="Helical" evidence="8">
    <location>
        <begin position="258"/>
        <end position="283"/>
    </location>
</feature>
<dbReference type="Gene3D" id="1.10.287.70">
    <property type="match status" value="1"/>
</dbReference>
<evidence type="ECO:0000256" key="3">
    <source>
        <dbReference type="ARBA" id="ARBA00022692"/>
    </source>
</evidence>
<comment type="caution">
    <text evidence="11">The sequence shown here is derived from an EMBL/GenBank/DDBJ whole genome shotgun (WGS) entry which is preliminary data.</text>
</comment>
<keyword evidence="6" id="KW-0675">Receptor</keyword>
<keyword evidence="9" id="KW-0732">Signal</keyword>
<evidence type="ECO:0000256" key="2">
    <source>
        <dbReference type="ARBA" id="ARBA00022475"/>
    </source>
</evidence>
<dbReference type="Proteomes" id="UP001153069">
    <property type="component" value="Unassembled WGS sequence"/>
</dbReference>
<evidence type="ECO:0000256" key="8">
    <source>
        <dbReference type="SAM" id="Phobius"/>
    </source>
</evidence>
<dbReference type="GO" id="GO:0005886">
    <property type="term" value="C:plasma membrane"/>
    <property type="evidence" value="ECO:0007669"/>
    <property type="project" value="UniProtKB-SubCell"/>
</dbReference>
<dbReference type="Pfam" id="PF00060">
    <property type="entry name" value="Lig_chan"/>
    <property type="match status" value="1"/>
</dbReference>
<comment type="subcellular location">
    <subcellularLocation>
        <location evidence="1">Cell membrane</location>
        <topology evidence="1">Multi-pass membrane protein</topology>
    </subcellularLocation>
</comment>